<accession>A0ABS8V8A5</accession>
<dbReference type="EMBL" id="JACEIK010003880">
    <property type="protein sequence ID" value="MCD9643415.1"/>
    <property type="molecule type" value="Genomic_DNA"/>
</dbReference>
<organism evidence="1 2">
    <name type="scientific">Datura stramonium</name>
    <name type="common">Jimsonweed</name>
    <name type="synonym">Common thornapple</name>
    <dbReference type="NCBI Taxonomy" id="4076"/>
    <lineage>
        <taxon>Eukaryota</taxon>
        <taxon>Viridiplantae</taxon>
        <taxon>Streptophyta</taxon>
        <taxon>Embryophyta</taxon>
        <taxon>Tracheophyta</taxon>
        <taxon>Spermatophyta</taxon>
        <taxon>Magnoliopsida</taxon>
        <taxon>eudicotyledons</taxon>
        <taxon>Gunneridae</taxon>
        <taxon>Pentapetalae</taxon>
        <taxon>asterids</taxon>
        <taxon>lamiids</taxon>
        <taxon>Solanales</taxon>
        <taxon>Solanaceae</taxon>
        <taxon>Solanoideae</taxon>
        <taxon>Datureae</taxon>
        <taxon>Datura</taxon>
    </lineage>
</organism>
<evidence type="ECO:0000313" key="1">
    <source>
        <dbReference type="EMBL" id="MCD9643415.1"/>
    </source>
</evidence>
<sequence>MAKSDKRRETGLKIRNKFTNKDIKAVQENVKVKKILICGIEPDEYSQNVFVKYCKARPDSHTKNEKLILETEKGKLQVVPAKGKGHTNDIEEKLELELKVVKVNLYVELQRNTILQEEFNRIKYQLKRTF</sequence>
<protein>
    <recommendedName>
        <fullName evidence="3">Transposase</fullName>
    </recommendedName>
</protein>
<evidence type="ECO:0008006" key="3">
    <source>
        <dbReference type="Google" id="ProtNLM"/>
    </source>
</evidence>
<comment type="caution">
    <text evidence="1">The sequence shown here is derived from an EMBL/GenBank/DDBJ whole genome shotgun (WGS) entry which is preliminary data.</text>
</comment>
<keyword evidence="2" id="KW-1185">Reference proteome</keyword>
<dbReference type="Proteomes" id="UP000823775">
    <property type="component" value="Unassembled WGS sequence"/>
</dbReference>
<name>A0ABS8V8A5_DATST</name>
<proteinExistence type="predicted"/>
<evidence type="ECO:0000313" key="2">
    <source>
        <dbReference type="Proteomes" id="UP000823775"/>
    </source>
</evidence>
<gene>
    <name evidence="1" type="ORF">HAX54_030881</name>
</gene>
<reference evidence="1 2" key="1">
    <citation type="journal article" date="2021" name="BMC Genomics">
        <title>Datura genome reveals duplications of psychoactive alkaloid biosynthetic genes and high mutation rate following tissue culture.</title>
        <authorList>
            <person name="Rajewski A."/>
            <person name="Carter-House D."/>
            <person name="Stajich J."/>
            <person name="Litt A."/>
        </authorList>
    </citation>
    <scope>NUCLEOTIDE SEQUENCE [LARGE SCALE GENOMIC DNA]</scope>
    <source>
        <strain evidence="1">AR-01</strain>
    </source>
</reference>